<sequence>MLEAKEAGSTSYPCLWPDQTLHEKYHWARGREMDLNGLDGPLTEIRTMVIGLNRASFLTFLTFTMRIQSPRR</sequence>
<keyword evidence="2" id="KW-1185">Reference proteome</keyword>
<accession>A0AAI9T8P6</accession>
<reference evidence="1" key="2">
    <citation type="journal article" date="2016" name="Fungal Biol.">
        <title>Ochratoxin A production by Penicillium thymicola.</title>
        <authorList>
            <person name="Nguyen H.D.T."/>
            <person name="McMullin D.R."/>
            <person name="Ponomareva E."/>
            <person name="Riley R."/>
            <person name="Pomraning K.R."/>
            <person name="Baker S.E."/>
            <person name="Seifert K.A."/>
        </authorList>
    </citation>
    <scope>NUCLEOTIDE SEQUENCE</scope>
    <source>
        <strain evidence="1">DAOM 180753</strain>
    </source>
</reference>
<evidence type="ECO:0000313" key="1">
    <source>
        <dbReference type="EMBL" id="KAJ9482830.1"/>
    </source>
</evidence>
<reference evidence="1" key="1">
    <citation type="submission" date="2015-06" db="EMBL/GenBank/DDBJ databases">
        <authorList>
            <person name="Nguyen H."/>
        </authorList>
    </citation>
    <scope>NUCLEOTIDE SEQUENCE</scope>
    <source>
        <strain evidence="1">DAOM 180753</strain>
    </source>
</reference>
<proteinExistence type="predicted"/>
<dbReference type="AlphaFoldDB" id="A0AAI9T8P6"/>
<organism evidence="1 2">
    <name type="scientific">Penicillium thymicola</name>
    <dbReference type="NCBI Taxonomy" id="293382"/>
    <lineage>
        <taxon>Eukaryota</taxon>
        <taxon>Fungi</taxon>
        <taxon>Dikarya</taxon>
        <taxon>Ascomycota</taxon>
        <taxon>Pezizomycotina</taxon>
        <taxon>Eurotiomycetes</taxon>
        <taxon>Eurotiomycetidae</taxon>
        <taxon>Eurotiales</taxon>
        <taxon>Aspergillaceae</taxon>
        <taxon>Penicillium</taxon>
    </lineage>
</organism>
<comment type="caution">
    <text evidence="1">The sequence shown here is derived from an EMBL/GenBank/DDBJ whole genome shotgun (WGS) entry which is preliminary data.</text>
</comment>
<dbReference type="Proteomes" id="UP001227192">
    <property type="component" value="Unassembled WGS sequence"/>
</dbReference>
<evidence type="ECO:0000313" key="2">
    <source>
        <dbReference type="Proteomes" id="UP001227192"/>
    </source>
</evidence>
<protein>
    <submittedName>
        <fullName evidence="1">Uncharacterized protein</fullName>
    </submittedName>
</protein>
<gene>
    <name evidence="1" type="ORF">VN97_g10584</name>
</gene>
<name>A0AAI9T8P6_PENTH</name>
<dbReference type="EMBL" id="LACB01000503">
    <property type="protein sequence ID" value="KAJ9482830.1"/>
    <property type="molecule type" value="Genomic_DNA"/>
</dbReference>